<dbReference type="RefSeq" id="WP_205111909.1">
    <property type="nucleotide sequence ID" value="NZ_JACJJL010000037.1"/>
</dbReference>
<gene>
    <name evidence="1" type="ORF">H6B30_14660</name>
</gene>
<protein>
    <submittedName>
        <fullName evidence="1">Uncharacterized protein</fullName>
    </submittedName>
</protein>
<dbReference type="Proteomes" id="UP000764045">
    <property type="component" value="Unassembled WGS sequence"/>
</dbReference>
<name>A0A939B698_9BACT</name>
<evidence type="ECO:0000313" key="1">
    <source>
        <dbReference type="EMBL" id="MBM6662967.1"/>
    </source>
</evidence>
<keyword evidence="2" id="KW-1185">Reference proteome</keyword>
<dbReference type="AlphaFoldDB" id="A0A939B698"/>
<dbReference type="EMBL" id="JACJJL010000037">
    <property type="protein sequence ID" value="MBM6662967.1"/>
    <property type="molecule type" value="Genomic_DNA"/>
</dbReference>
<organism evidence="1 2">
    <name type="scientific">Marseilla massiliensis</name>
    <dbReference type="NCBI Taxonomy" id="1841864"/>
    <lineage>
        <taxon>Bacteria</taxon>
        <taxon>Pseudomonadati</taxon>
        <taxon>Bacteroidota</taxon>
        <taxon>Bacteroidia</taxon>
        <taxon>Bacteroidales</taxon>
        <taxon>Prevotellaceae</taxon>
        <taxon>Marseilla</taxon>
    </lineage>
</organism>
<reference evidence="1 2" key="1">
    <citation type="journal article" date="2021" name="Sci. Rep.">
        <title>The distribution of antibiotic resistance genes in chicken gut microbiota commensals.</title>
        <authorList>
            <person name="Juricova H."/>
            <person name="Matiasovicova J."/>
            <person name="Kubasova T."/>
            <person name="Cejkova D."/>
            <person name="Rychlik I."/>
        </authorList>
    </citation>
    <scope>NUCLEOTIDE SEQUENCE [LARGE SCALE GENOMIC DNA]</scope>
    <source>
        <strain evidence="1 2">An819</strain>
    </source>
</reference>
<proteinExistence type="predicted"/>
<sequence length="75" mass="8614">MKIPLIIFHFTNKIDIHLQKPTLMRAKCGIDKPACTAQASQIFAHSRHLRQAMQIQPTVYAYVAFVNNAWHGIIR</sequence>
<evidence type="ECO:0000313" key="2">
    <source>
        <dbReference type="Proteomes" id="UP000764045"/>
    </source>
</evidence>
<accession>A0A939B698</accession>
<comment type="caution">
    <text evidence="1">The sequence shown here is derived from an EMBL/GenBank/DDBJ whole genome shotgun (WGS) entry which is preliminary data.</text>
</comment>